<evidence type="ECO:0000256" key="4">
    <source>
        <dbReference type="SAM" id="MobiDB-lite"/>
    </source>
</evidence>
<dbReference type="Proteomes" id="UP000193218">
    <property type="component" value="Unassembled WGS sequence"/>
</dbReference>
<accession>A0A1Y1UTC3</accession>
<comment type="function">
    <text evidence="1">Required for respiratory activity and maintenance and expression of the mitochondrial genome.</text>
</comment>
<evidence type="ECO:0000313" key="5">
    <source>
        <dbReference type="EMBL" id="ORX41270.1"/>
    </source>
</evidence>
<feature type="compositionally biased region" description="Basic and acidic residues" evidence="4">
    <location>
        <begin position="317"/>
        <end position="327"/>
    </location>
</feature>
<reference evidence="5 6" key="1">
    <citation type="submission" date="2017-03" db="EMBL/GenBank/DDBJ databases">
        <title>Widespread Adenine N6-methylation of Active Genes in Fungi.</title>
        <authorList>
            <consortium name="DOE Joint Genome Institute"/>
            <person name="Mondo S.J."/>
            <person name="Dannebaum R.O."/>
            <person name="Kuo R.C."/>
            <person name="Louie K.B."/>
            <person name="Bewick A.J."/>
            <person name="Labutti K."/>
            <person name="Haridas S."/>
            <person name="Kuo A."/>
            <person name="Salamov A."/>
            <person name="Ahrendt S.R."/>
            <person name="Lau R."/>
            <person name="Bowen B.P."/>
            <person name="Lipzen A."/>
            <person name="Sullivan W."/>
            <person name="Andreopoulos W.B."/>
            <person name="Clum A."/>
            <person name="Lindquist E."/>
            <person name="Daum C."/>
            <person name="Northen T.R."/>
            <person name="Ramamoorthy G."/>
            <person name="Schmitz R.J."/>
            <person name="Gryganskyi A."/>
            <person name="Culley D."/>
            <person name="Magnuson J."/>
            <person name="James T.Y."/>
            <person name="O'Malley M.A."/>
            <person name="Stajich J.E."/>
            <person name="Spatafora J.W."/>
            <person name="Visel A."/>
            <person name="Grigoriev I.V."/>
        </authorList>
    </citation>
    <scope>NUCLEOTIDE SEQUENCE [LARGE SCALE GENOMIC DNA]</scope>
    <source>
        <strain evidence="5 6">NRRL Y-17943</strain>
    </source>
</reference>
<evidence type="ECO:0000313" key="6">
    <source>
        <dbReference type="Proteomes" id="UP000193218"/>
    </source>
</evidence>
<keyword evidence="6" id="KW-1185">Reference proteome</keyword>
<dbReference type="AlphaFoldDB" id="A0A1Y1UTC3"/>
<comment type="similarity">
    <text evidence="2">Belongs to the RRG9 family.</text>
</comment>
<dbReference type="STRING" id="4999.A0A1Y1UTC3"/>
<dbReference type="GO" id="GO:0005634">
    <property type="term" value="C:nucleus"/>
    <property type="evidence" value="ECO:0007669"/>
    <property type="project" value="TreeGrafter"/>
</dbReference>
<sequence>MRSASIQSILEATPQLRYVVLRAKSSSYPSSFRHFSSTSSVLVRRPMEKYPMEKPIIDDWGNPVTVKKAVPIETGEERALNKLWDMDEPEPIEVQKPSRRDMTNDGLEERRRELLRNLAETRRPSWTEKYGAHDGFGLQNKRRYAHGPDGELVQWDAAGEKWRDATGYHSHVRVRSSPIFPRLPGSAPTRQSKVPLDMFRGRPGSAWHRANIDRALGNQPFQEVTPNIEHPLDAIKLNLDAWDREYRAAADAGIFVKRQDAKAIRKRFKALARRQWEDAQSKGREQAVDTEQMSPWEEDEEITVENVEEISALPPSERAKLDPRASDMMKSSTTAETPRNSWAASPTTSISDELDRQSEELAPPPQARTIPHESRGPSPAPRQLPAFDIQERRTGSRTFGLRSFSTLPTVSAFMATVALPSSVGFRQYHSKQDLKEGEWIEDTALKRRPPPRDPRVFESRRAKLEAYQQQVAATFVPNRRRNYDELAESPVGEKPKEKRPWIPTKKLTFSAMEGLRALHKADPATFTPQALSEKFGISREATHRILRSNWREKKLAAKRSMTDTSLQGTKWAKKPSTATVIDRVYAQRAETLAQPEQDPEQ</sequence>
<organism evidence="5 6">
    <name type="scientific">Kockovaella imperatae</name>
    <dbReference type="NCBI Taxonomy" id="4999"/>
    <lineage>
        <taxon>Eukaryota</taxon>
        <taxon>Fungi</taxon>
        <taxon>Dikarya</taxon>
        <taxon>Basidiomycota</taxon>
        <taxon>Agaricomycotina</taxon>
        <taxon>Tremellomycetes</taxon>
        <taxon>Tremellales</taxon>
        <taxon>Cuniculitremaceae</taxon>
        <taxon>Kockovaella</taxon>
    </lineage>
</organism>
<comment type="caution">
    <text evidence="5">The sequence shown here is derived from an EMBL/GenBank/DDBJ whole genome shotgun (WGS) entry which is preliminary data.</text>
</comment>
<evidence type="ECO:0000256" key="1">
    <source>
        <dbReference type="ARBA" id="ARBA00003548"/>
    </source>
</evidence>
<gene>
    <name evidence="5" type="ORF">BD324DRAFT_613888</name>
</gene>
<dbReference type="RefSeq" id="XP_021874949.1">
    <property type="nucleotide sequence ID" value="XM_022014547.1"/>
</dbReference>
<dbReference type="PANTHER" id="PTHR13475:SF3">
    <property type="entry name" value="NEUGRIN"/>
    <property type="match status" value="1"/>
</dbReference>
<feature type="compositionally biased region" description="Acidic residues" evidence="4">
    <location>
        <begin position="296"/>
        <end position="308"/>
    </location>
</feature>
<dbReference type="GeneID" id="33556355"/>
<dbReference type="EMBL" id="NBSH01000001">
    <property type="protein sequence ID" value="ORX41270.1"/>
    <property type="molecule type" value="Genomic_DNA"/>
</dbReference>
<dbReference type="InterPro" id="IPR010487">
    <property type="entry name" value="NGRN/Rrg9"/>
</dbReference>
<name>A0A1Y1UTC3_9TREE</name>
<dbReference type="OrthoDB" id="5578174at2759"/>
<proteinExistence type="inferred from homology"/>
<dbReference type="InParanoid" id="A0A1Y1UTC3"/>
<dbReference type="PANTHER" id="PTHR13475">
    <property type="entry name" value="NEUGRIN"/>
    <property type="match status" value="1"/>
</dbReference>
<protein>
    <recommendedName>
        <fullName evidence="3">Required for respiratory growth protein 9, mitochondrial</fullName>
    </recommendedName>
</protein>
<feature type="compositionally biased region" description="Basic and acidic residues" evidence="4">
    <location>
        <begin position="275"/>
        <end position="287"/>
    </location>
</feature>
<feature type="compositionally biased region" description="Polar residues" evidence="4">
    <location>
        <begin position="329"/>
        <end position="351"/>
    </location>
</feature>
<evidence type="ECO:0000256" key="3">
    <source>
        <dbReference type="ARBA" id="ARBA00013566"/>
    </source>
</evidence>
<evidence type="ECO:0000256" key="2">
    <source>
        <dbReference type="ARBA" id="ARBA00010895"/>
    </source>
</evidence>
<feature type="region of interest" description="Disordered" evidence="4">
    <location>
        <begin position="275"/>
        <end position="392"/>
    </location>
</feature>